<dbReference type="InterPro" id="IPR011701">
    <property type="entry name" value="MFS"/>
</dbReference>
<dbReference type="PANTHER" id="PTHR11360:SF304">
    <property type="entry name" value="MFS DOMAIN-CONTAINING PROTEIN"/>
    <property type="match status" value="1"/>
</dbReference>
<organism evidence="3 4">
    <name type="scientific">Metallosphaera cuprina (strain Ar-4)</name>
    <dbReference type="NCBI Taxonomy" id="1006006"/>
    <lineage>
        <taxon>Archaea</taxon>
        <taxon>Thermoproteota</taxon>
        <taxon>Thermoprotei</taxon>
        <taxon>Sulfolobales</taxon>
        <taxon>Sulfolobaceae</taxon>
        <taxon>Metallosphaera</taxon>
    </lineage>
</organism>
<dbReference type="InterPro" id="IPR036259">
    <property type="entry name" value="MFS_trans_sf"/>
</dbReference>
<proteinExistence type="predicted"/>
<evidence type="ECO:0000259" key="2">
    <source>
        <dbReference type="PROSITE" id="PS50850"/>
    </source>
</evidence>
<dbReference type="EMBL" id="CP002656">
    <property type="protein sequence ID" value="AEB95426.1"/>
    <property type="molecule type" value="Genomic_DNA"/>
</dbReference>
<feature type="transmembrane region" description="Helical" evidence="1">
    <location>
        <begin position="303"/>
        <end position="322"/>
    </location>
</feature>
<dbReference type="PROSITE" id="PS50850">
    <property type="entry name" value="MFS"/>
    <property type="match status" value="1"/>
</dbReference>
<feature type="transmembrane region" description="Helical" evidence="1">
    <location>
        <begin position="178"/>
        <end position="201"/>
    </location>
</feature>
<protein>
    <submittedName>
        <fullName evidence="3">Major facilitator transporter</fullName>
    </submittedName>
</protein>
<feature type="transmembrane region" description="Helical" evidence="1">
    <location>
        <begin position="77"/>
        <end position="97"/>
    </location>
</feature>
<dbReference type="KEGG" id="mcn:Mcup_1323"/>
<feature type="transmembrane region" description="Helical" evidence="1">
    <location>
        <begin position="328"/>
        <end position="347"/>
    </location>
</feature>
<keyword evidence="4" id="KW-1185">Reference proteome</keyword>
<evidence type="ECO:0000313" key="3">
    <source>
        <dbReference type="EMBL" id="AEB95426.1"/>
    </source>
</evidence>
<dbReference type="HOGENOM" id="CLU_745192_0_0_2"/>
<name>F4FY53_METCR</name>
<dbReference type="eggNOG" id="arCOG00147">
    <property type="taxonomic scope" value="Archaea"/>
</dbReference>
<evidence type="ECO:0000313" key="4">
    <source>
        <dbReference type="Proteomes" id="UP000007812"/>
    </source>
</evidence>
<feature type="transmembrane region" description="Helical" evidence="1">
    <location>
        <begin position="53"/>
        <end position="71"/>
    </location>
</feature>
<keyword evidence="1" id="KW-0812">Transmembrane</keyword>
<feature type="transmembrane region" description="Helical" evidence="1">
    <location>
        <begin position="240"/>
        <end position="260"/>
    </location>
</feature>
<dbReference type="PANTHER" id="PTHR11360">
    <property type="entry name" value="MONOCARBOXYLATE TRANSPORTER"/>
    <property type="match status" value="1"/>
</dbReference>
<feature type="transmembrane region" description="Helical" evidence="1">
    <location>
        <begin position="109"/>
        <end position="130"/>
    </location>
</feature>
<feature type="domain" description="Major facilitator superfamily (MFS) profile" evidence="2">
    <location>
        <begin position="1"/>
        <end position="352"/>
    </location>
</feature>
<gene>
    <name evidence="3" type="ordered locus">Mcup_1323</name>
</gene>
<dbReference type="GO" id="GO:0022857">
    <property type="term" value="F:transmembrane transporter activity"/>
    <property type="evidence" value="ECO:0007669"/>
    <property type="project" value="InterPro"/>
</dbReference>
<dbReference type="STRING" id="1006006.Mcup_1323"/>
<sequence>MYQYSWNEFMPLMVNQFHETASAVEVAFALFVVFSTSFQVLSGRLSDIKGPRYVGLFGALALSLGLILSSFSPNVQVFYLTWTLGSIGEGTLYGLSLNLALKWFPERRGLITGLVSMGFGLGAALFNPFIAFEGDFRTPTLLIGLSALPLALLFSLARYPESLEGKEIGVTIRESRFWLIYACFALSSVPLLVISSSLSLLGNYLNALDYTVATVYFPITSGLGRPLFGYLTDKLGRIKGITYVLIGSLVGVSLTLSGYLREGPELLIGVALIGITGGATFPLYSALVGDIYGPKYSASSTSILYTGKIISGLLGTAFSFFFGFNQDLAFILLYLSNLVSFIILMIIKKISLSP</sequence>
<accession>F4FY53</accession>
<keyword evidence="1" id="KW-1133">Transmembrane helix</keyword>
<dbReference type="InterPro" id="IPR050327">
    <property type="entry name" value="Proton-linked_MCT"/>
</dbReference>
<dbReference type="AlphaFoldDB" id="F4FY53"/>
<dbReference type="SUPFAM" id="SSF103473">
    <property type="entry name" value="MFS general substrate transporter"/>
    <property type="match status" value="1"/>
</dbReference>
<dbReference type="Pfam" id="PF07690">
    <property type="entry name" value="MFS_1"/>
    <property type="match status" value="1"/>
</dbReference>
<keyword evidence="1" id="KW-0472">Membrane</keyword>
<dbReference type="PATRIC" id="fig|1006006.8.peg.1315"/>
<feature type="transmembrane region" description="Helical" evidence="1">
    <location>
        <begin position="266"/>
        <end position="291"/>
    </location>
</feature>
<dbReference type="InterPro" id="IPR020846">
    <property type="entry name" value="MFS_dom"/>
</dbReference>
<dbReference type="Proteomes" id="UP000007812">
    <property type="component" value="Chromosome"/>
</dbReference>
<dbReference type="Gene3D" id="1.20.1250.20">
    <property type="entry name" value="MFS general substrate transporter like domains"/>
    <property type="match status" value="2"/>
</dbReference>
<reference evidence="3 4" key="1">
    <citation type="journal article" date="2011" name="J. Bacteriol.">
        <title>Complete genome sequence of Metallosphaera cuprina, a metal sulfide-oxidizing archaeon from a hot spring.</title>
        <authorList>
            <person name="Liu L.J."/>
            <person name="You X.Y."/>
            <person name="Zheng H."/>
            <person name="Wang S."/>
            <person name="Jiang C.Y."/>
            <person name="Liu S.J."/>
        </authorList>
    </citation>
    <scope>NUCLEOTIDE SEQUENCE [LARGE SCALE GENOMIC DNA]</scope>
    <source>
        <strain evidence="3 4">Ar-4</strain>
    </source>
</reference>
<feature type="transmembrane region" description="Helical" evidence="1">
    <location>
        <begin position="136"/>
        <end position="157"/>
    </location>
</feature>
<evidence type="ECO:0000256" key="1">
    <source>
        <dbReference type="SAM" id="Phobius"/>
    </source>
</evidence>
<feature type="transmembrane region" description="Helical" evidence="1">
    <location>
        <begin position="20"/>
        <end position="41"/>
    </location>
</feature>